<dbReference type="GO" id="GO:0005789">
    <property type="term" value="C:endoplasmic reticulum membrane"/>
    <property type="evidence" value="ECO:0007669"/>
    <property type="project" value="TreeGrafter"/>
</dbReference>
<dbReference type="InterPro" id="IPR013945">
    <property type="entry name" value="Pkr1"/>
</dbReference>
<evidence type="ECO:0000313" key="4">
    <source>
        <dbReference type="Proteomes" id="UP000027361"/>
    </source>
</evidence>
<evidence type="ECO:0000313" key="3">
    <source>
        <dbReference type="EMBL" id="KDN40032.1"/>
    </source>
</evidence>
<dbReference type="HOGENOM" id="CLU_1817142_0_0_1"/>
<dbReference type="GO" id="GO:0070072">
    <property type="term" value="P:vacuolar proton-transporting V-type ATPase complex assembly"/>
    <property type="evidence" value="ECO:0007669"/>
    <property type="project" value="InterPro"/>
</dbReference>
<dbReference type="EMBL" id="JMSN01000096">
    <property type="protein sequence ID" value="KDN40032.1"/>
    <property type="molecule type" value="Genomic_DNA"/>
</dbReference>
<comment type="caution">
    <text evidence="3">The sequence shown here is derived from an EMBL/GenBank/DDBJ whole genome shotgun (WGS) entry which is preliminary data.</text>
</comment>
<gene>
    <name evidence="3" type="ORF">K437DRAFT_270107</name>
</gene>
<keyword evidence="2" id="KW-1133">Transmembrane helix</keyword>
<feature type="region of interest" description="Disordered" evidence="1">
    <location>
        <begin position="1"/>
        <end position="44"/>
    </location>
</feature>
<dbReference type="Pfam" id="PF08636">
    <property type="entry name" value="Pkr1"/>
    <property type="match status" value="1"/>
</dbReference>
<dbReference type="InParanoid" id="A0A066VE59"/>
<keyword evidence="2" id="KW-0472">Membrane</keyword>
<dbReference type="Proteomes" id="UP000027361">
    <property type="component" value="Unassembled WGS sequence"/>
</dbReference>
<evidence type="ECO:0000256" key="1">
    <source>
        <dbReference type="SAM" id="MobiDB-lite"/>
    </source>
</evidence>
<organism evidence="3 4">
    <name type="scientific">Tilletiaria anomala (strain ATCC 24038 / CBS 436.72 / UBC 951)</name>
    <dbReference type="NCBI Taxonomy" id="1037660"/>
    <lineage>
        <taxon>Eukaryota</taxon>
        <taxon>Fungi</taxon>
        <taxon>Dikarya</taxon>
        <taxon>Basidiomycota</taxon>
        <taxon>Ustilaginomycotina</taxon>
        <taxon>Exobasidiomycetes</taxon>
        <taxon>Georgefischeriales</taxon>
        <taxon>Tilletiariaceae</taxon>
        <taxon>Tilletiaria</taxon>
    </lineage>
</organism>
<dbReference type="RefSeq" id="XP_013241269.1">
    <property type="nucleotide sequence ID" value="XM_013385815.1"/>
</dbReference>
<dbReference type="OrthoDB" id="9626941at2759"/>
<dbReference type="GeneID" id="25266144"/>
<keyword evidence="2" id="KW-0812">Transmembrane</keyword>
<feature type="compositionally biased region" description="Low complexity" evidence="1">
    <location>
        <begin position="19"/>
        <end position="31"/>
    </location>
</feature>
<dbReference type="PANTHER" id="PTHR28251:SF1">
    <property type="entry name" value="V-TYPE ATPASE ASSEMBLY FACTOR PKR1"/>
    <property type="match status" value="1"/>
</dbReference>
<protein>
    <submittedName>
        <fullName evidence="3">Pkr1-domain-containing protein</fullName>
    </submittedName>
</protein>
<evidence type="ECO:0000256" key="2">
    <source>
        <dbReference type="SAM" id="Phobius"/>
    </source>
</evidence>
<dbReference type="PANTHER" id="PTHR28251">
    <property type="entry name" value="V-TYPE ATPASE ASSEMBLY FACTOR PKR1"/>
    <property type="match status" value="1"/>
</dbReference>
<keyword evidence="4" id="KW-1185">Reference proteome</keyword>
<name>A0A066VE59_TILAU</name>
<reference evidence="3 4" key="1">
    <citation type="submission" date="2014-05" db="EMBL/GenBank/DDBJ databases">
        <title>Draft genome sequence of a rare smut relative, Tilletiaria anomala UBC 951.</title>
        <authorList>
            <consortium name="DOE Joint Genome Institute"/>
            <person name="Toome M."/>
            <person name="Kuo A."/>
            <person name="Henrissat B."/>
            <person name="Lipzen A."/>
            <person name="Tritt A."/>
            <person name="Yoshinaga Y."/>
            <person name="Zane M."/>
            <person name="Barry K."/>
            <person name="Grigoriev I.V."/>
            <person name="Spatafora J.W."/>
            <person name="Aimea M.C."/>
        </authorList>
    </citation>
    <scope>NUCLEOTIDE SEQUENCE [LARGE SCALE GENOMIC DNA]</scope>
    <source>
        <strain evidence="3 4">UBC 951</strain>
    </source>
</reference>
<feature type="transmembrane region" description="Helical" evidence="2">
    <location>
        <begin position="67"/>
        <end position="85"/>
    </location>
</feature>
<proteinExistence type="predicted"/>
<feature type="transmembrane region" description="Helical" evidence="2">
    <location>
        <begin position="92"/>
        <end position="111"/>
    </location>
</feature>
<dbReference type="AlphaFoldDB" id="A0A066VE59"/>
<accession>A0A066VE59</accession>
<sequence length="142" mass="15133">MNANIPDLSSEGTLRHRAAASVPSPPAATEAPQPPPSAATTEGGSTFMDALFSSLFQPGLNPPLHNLMNFTFYALFVSLAALIFLTSGNVHVIALLTIAVGLWASVNWFLAELKKLPVSTFQVQTAPPESQSEEPQEQKTKS</sequence>